<keyword evidence="6 9" id="KW-1133">Transmembrane helix</keyword>
<evidence type="ECO:0000256" key="5">
    <source>
        <dbReference type="ARBA" id="ARBA00022692"/>
    </source>
</evidence>
<sequence length="436" mass="44986">MRQDCSGKRRPAHSRSSSAVSSTVAGPVTLPAQPATATPHIERGTAAFIRTSIALFCAGLATFTLLYCTQPLLPVFSREFGVSAASASLAISLPSIALAIGTLVASSLSESFGRKPLMVGSVFASAGLTLVSAFAPSWEAFLILRALQGLALAGLPAAAMAYLAEEVHPRSIGLSMGLYISGNALGGMAGRVGAGLLSEFVSWHVAVGAMGALGLVTATVFLVNLRPSRHFTPRPLRLGSLAQGFAGHLRERGLRALFLTGALLMGGFVTMYNYIGYRLVAPEIGLSPSIAGLVYSVYLVGIVASVSIGALADRLGRARIFWMNLVVILVGLGVSLLPSVTGAVVGLAFLTLGFFGAHAIACAWVGRRALKAKAQASSLYLFACYGGSAVLGTFGGWALEAWGWAGVVGLIAVCTLVALVAALWLSRLKPLAQPVA</sequence>
<dbReference type="PANTHER" id="PTHR43271:SF1">
    <property type="entry name" value="INNER MEMBRANE TRANSPORT PROTEIN YNFM"/>
    <property type="match status" value="1"/>
</dbReference>
<evidence type="ECO:0000256" key="2">
    <source>
        <dbReference type="ARBA" id="ARBA00008335"/>
    </source>
</evidence>
<name>A0A9X9X714_9PROT</name>
<dbReference type="Proteomes" id="UP001138709">
    <property type="component" value="Unassembled WGS sequence"/>
</dbReference>
<feature type="transmembrane region" description="Helical" evidence="9">
    <location>
        <begin position="378"/>
        <end position="398"/>
    </location>
</feature>
<evidence type="ECO:0000313" key="11">
    <source>
        <dbReference type="EMBL" id="MBR0679500.1"/>
    </source>
</evidence>
<feature type="transmembrane region" description="Helical" evidence="9">
    <location>
        <begin position="85"/>
        <end position="105"/>
    </location>
</feature>
<feature type="transmembrane region" description="Helical" evidence="9">
    <location>
        <begin position="295"/>
        <end position="313"/>
    </location>
</feature>
<feature type="compositionally biased region" description="Low complexity" evidence="8">
    <location>
        <begin position="14"/>
        <end position="24"/>
    </location>
</feature>
<feature type="transmembrane region" description="Helical" evidence="9">
    <location>
        <begin position="256"/>
        <end position="275"/>
    </location>
</feature>
<evidence type="ECO:0000256" key="8">
    <source>
        <dbReference type="SAM" id="MobiDB-lite"/>
    </source>
</evidence>
<dbReference type="CDD" id="cd17324">
    <property type="entry name" value="MFS_NepI_like"/>
    <property type="match status" value="1"/>
</dbReference>
<dbReference type="SUPFAM" id="SSF103473">
    <property type="entry name" value="MFS general substrate transporter"/>
    <property type="match status" value="1"/>
</dbReference>
<reference evidence="11" key="2">
    <citation type="journal article" date="2021" name="Syst. Appl. Microbiol.">
        <title>Roseomonas hellenica sp. nov., isolated from roots of wild-growing Alkanna tinctoria.</title>
        <authorList>
            <person name="Rat A."/>
            <person name="Naranjo H.D."/>
            <person name="Lebbe L."/>
            <person name="Cnockaert M."/>
            <person name="Krigas N."/>
            <person name="Grigoriadou K."/>
            <person name="Maloupa E."/>
            <person name="Willems A."/>
        </authorList>
    </citation>
    <scope>NUCLEOTIDE SEQUENCE</scope>
    <source>
        <strain evidence="11">LMG 31228</strain>
    </source>
</reference>
<dbReference type="EMBL" id="JAAEDL010000002">
    <property type="protein sequence ID" value="MBR0679500.1"/>
    <property type="molecule type" value="Genomic_DNA"/>
</dbReference>
<evidence type="ECO:0000256" key="3">
    <source>
        <dbReference type="ARBA" id="ARBA00022448"/>
    </source>
</evidence>
<keyword evidence="4" id="KW-1003">Cell membrane</keyword>
<dbReference type="InterPro" id="IPR011701">
    <property type="entry name" value="MFS"/>
</dbReference>
<dbReference type="InterPro" id="IPR036259">
    <property type="entry name" value="MFS_trans_sf"/>
</dbReference>
<proteinExistence type="inferred from homology"/>
<evidence type="ECO:0000259" key="10">
    <source>
        <dbReference type="PROSITE" id="PS50850"/>
    </source>
</evidence>
<protein>
    <submittedName>
        <fullName evidence="11">MFS transporter</fullName>
    </submittedName>
</protein>
<feature type="transmembrane region" description="Helical" evidence="9">
    <location>
        <begin position="53"/>
        <end position="73"/>
    </location>
</feature>
<evidence type="ECO:0000256" key="6">
    <source>
        <dbReference type="ARBA" id="ARBA00022989"/>
    </source>
</evidence>
<keyword evidence="7 9" id="KW-0472">Membrane</keyword>
<dbReference type="AlphaFoldDB" id="A0A9X9X714"/>
<feature type="transmembrane region" description="Helical" evidence="9">
    <location>
        <begin position="141"/>
        <end position="164"/>
    </location>
</feature>
<feature type="transmembrane region" description="Helical" evidence="9">
    <location>
        <begin position="320"/>
        <end position="337"/>
    </location>
</feature>
<dbReference type="GO" id="GO:0005886">
    <property type="term" value="C:plasma membrane"/>
    <property type="evidence" value="ECO:0007669"/>
    <property type="project" value="UniProtKB-SubCell"/>
</dbReference>
<feature type="transmembrane region" description="Helical" evidence="9">
    <location>
        <begin position="203"/>
        <end position="225"/>
    </location>
</feature>
<organism evidence="11 12">
    <name type="scientific">Neoroseomonas eburnea</name>
    <dbReference type="NCBI Taxonomy" id="1346889"/>
    <lineage>
        <taxon>Bacteria</taxon>
        <taxon>Pseudomonadati</taxon>
        <taxon>Pseudomonadota</taxon>
        <taxon>Alphaproteobacteria</taxon>
        <taxon>Acetobacterales</taxon>
        <taxon>Acetobacteraceae</taxon>
        <taxon>Neoroseomonas</taxon>
    </lineage>
</organism>
<comment type="caution">
    <text evidence="11">The sequence shown here is derived from an EMBL/GenBank/DDBJ whole genome shotgun (WGS) entry which is preliminary data.</text>
</comment>
<feature type="transmembrane region" description="Helical" evidence="9">
    <location>
        <begin position="343"/>
        <end position="366"/>
    </location>
</feature>
<keyword evidence="3" id="KW-0813">Transport</keyword>
<keyword evidence="5 9" id="KW-0812">Transmembrane</keyword>
<accession>A0A9X9X714</accession>
<dbReference type="PANTHER" id="PTHR43271">
    <property type="entry name" value="BLL2771 PROTEIN"/>
    <property type="match status" value="1"/>
</dbReference>
<evidence type="ECO:0000256" key="9">
    <source>
        <dbReference type="SAM" id="Phobius"/>
    </source>
</evidence>
<comment type="subcellular location">
    <subcellularLocation>
        <location evidence="1">Cell membrane</location>
        <topology evidence="1">Multi-pass membrane protein</topology>
    </subcellularLocation>
</comment>
<feature type="transmembrane region" description="Helical" evidence="9">
    <location>
        <begin position="117"/>
        <end position="135"/>
    </location>
</feature>
<evidence type="ECO:0000256" key="7">
    <source>
        <dbReference type="ARBA" id="ARBA00023136"/>
    </source>
</evidence>
<evidence type="ECO:0000313" key="12">
    <source>
        <dbReference type="Proteomes" id="UP001138709"/>
    </source>
</evidence>
<gene>
    <name evidence="11" type="ORF">GXW74_03310</name>
</gene>
<dbReference type="PROSITE" id="PS50850">
    <property type="entry name" value="MFS"/>
    <property type="match status" value="1"/>
</dbReference>
<feature type="region of interest" description="Disordered" evidence="8">
    <location>
        <begin position="1"/>
        <end position="24"/>
    </location>
</feature>
<comment type="similarity">
    <text evidence="2">Belongs to the major facilitator superfamily.</text>
</comment>
<keyword evidence="12" id="KW-1185">Reference proteome</keyword>
<dbReference type="Pfam" id="PF07690">
    <property type="entry name" value="MFS_1"/>
    <property type="match status" value="1"/>
</dbReference>
<evidence type="ECO:0000256" key="4">
    <source>
        <dbReference type="ARBA" id="ARBA00022475"/>
    </source>
</evidence>
<feature type="transmembrane region" description="Helical" evidence="9">
    <location>
        <begin position="176"/>
        <end position="197"/>
    </location>
</feature>
<dbReference type="InterPro" id="IPR020846">
    <property type="entry name" value="MFS_dom"/>
</dbReference>
<evidence type="ECO:0000256" key="1">
    <source>
        <dbReference type="ARBA" id="ARBA00004651"/>
    </source>
</evidence>
<dbReference type="Gene3D" id="1.20.1250.20">
    <property type="entry name" value="MFS general substrate transporter like domains"/>
    <property type="match status" value="1"/>
</dbReference>
<dbReference type="GO" id="GO:0022857">
    <property type="term" value="F:transmembrane transporter activity"/>
    <property type="evidence" value="ECO:0007669"/>
    <property type="project" value="InterPro"/>
</dbReference>
<reference evidence="11" key="1">
    <citation type="submission" date="2020-01" db="EMBL/GenBank/DDBJ databases">
        <authorList>
            <person name="Rat A."/>
        </authorList>
    </citation>
    <scope>NUCLEOTIDE SEQUENCE</scope>
    <source>
        <strain evidence="11">LMG 31228</strain>
    </source>
</reference>
<feature type="transmembrane region" description="Helical" evidence="9">
    <location>
        <begin position="404"/>
        <end position="425"/>
    </location>
</feature>
<feature type="domain" description="Major facilitator superfamily (MFS) profile" evidence="10">
    <location>
        <begin position="47"/>
        <end position="430"/>
    </location>
</feature>